<dbReference type="PROSITE" id="PS50082">
    <property type="entry name" value="WD_REPEATS_2"/>
    <property type="match status" value="1"/>
</dbReference>
<dbReference type="PROSITE" id="PS00678">
    <property type="entry name" value="WD_REPEATS_1"/>
    <property type="match status" value="2"/>
</dbReference>
<feature type="compositionally biased region" description="Polar residues" evidence="4">
    <location>
        <begin position="1147"/>
        <end position="1158"/>
    </location>
</feature>
<dbReference type="GO" id="GO:0035591">
    <property type="term" value="F:signaling adaptor activity"/>
    <property type="evidence" value="ECO:0007669"/>
    <property type="project" value="TreeGrafter"/>
</dbReference>
<feature type="domain" description="WDR59/RTC1-like RING zinc finger" evidence="5">
    <location>
        <begin position="1394"/>
        <end position="1440"/>
    </location>
</feature>
<protein>
    <recommendedName>
        <fullName evidence="5">WDR59/RTC1-like RING zinc finger domain-containing protein</fullName>
    </recommendedName>
</protein>
<dbReference type="InterPro" id="IPR015943">
    <property type="entry name" value="WD40/YVTN_repeat-like_dom_sf"/>
</dbReference>
<dbReference type="GO" id="GO:0005774">
    <property type="term" value="C:vacuolar membrane"/>
    <property type="evidence" value="ECO:0007669"/>
    <property type="project" value="TreeGrafter"/>
</dbReference>
<evidence type="ECO:0000256" key="4">
    <source>
        <dbReference type="SAM" id="MobiDB-lite"/>
    </source>
</evidence>
<dbReference type="PANTHER" id="PTHR46170">
    <property type="entry name" value="GATOR COMPLEX PROTEIN WDR59"/>
    <property type="match status" value="1"/>
</dbReference>
<feature type="compositionally biased region" description="Basic and acidic residues" evidence="4">
    <location>
        <begin position="673"/>
        <end position="687"/>
    </location>
</feature>
<dbReference type="GO" id="GO:0035859">
    <property type="term" value="C:Seh1-associated complex"/>
    <property type="evidence" value="ECO:0007669"/>
    <property type="project" value="TreeGrafter"/>
</dbReference>
<gene>
    <name evidence="6" type="ORF">HYPSUDRAFT_768485</name>
</gene>
<evidence type="ECO:0000259" key="5">
    <source>
        <dbReference type="Pfam" id="PF17120"/>
    </source>
</evidence>
<dbReference type="EMBL" id="KN817563">
    <property type="protein sequence ID" value="KJA20860.1"/>
    <property type="molecule type" value="Genomic_DNA"/>
</dbReference>
<dbReference type="InterPro" id="IPR036322">
    <property type="entry name" value="WD40_repeat_dom_sf"/>
</dbReference>
<evidence type="ECO:0000313" key="7">
    <source>
        <dbReference type="Proteomes" id="UP000054270"/>
    </source>
</evidence>
<evidence type="ECO:0000256" key="1">
    <source>
        <dbReference type="ARBA" id="ARBA00022574"/>
    </source>
</evidence>
<evidence type="ECO:0000313" key="6">
    <source>
        <dbReference type="EMBL" id="KJA20860.1"/>
    </source>
</evidence>
<dbReference type="InterPro" id="IPR049566">
    <property type="entry name" value="WDR59_RTC1-like_RING_Znf"/>
</dbReference>
<keyword evidence="7" id="KW-1185">Reference proteome</keyword>
<organism evidence="6 7">
    <name type="scientific">Hypholoma sublateritium (strain FD-334 SS-4)</name>
    <dbReference type="NCBI Taxonomy" id="945553"/>
    <lineage>
        <taxon>Eukaryota</taxon>
        <taxon>Fungi</taxon>
        <taxon>Dikarya</taxon>
        <taxon>Basidiomycota</taxon>
        <taxon>Agaricomycotina</taxon>
        <taxon>Agaricomycetes</taxon>
        <taxon>Agaricomycetidae</taxon>
        <taxon>Agaricales</taxon>
        <taxon>Agaricineae</taxon>
        <taxon>Strophariaceae</taxon>
        <taxon>Hypholoma</taxon>
    </lineage>
</organism>
<dbReference type="Gene3D" id="2.130.10.10">
    <property type="entry name" value="YVTN repeat-like/Quinoprotein amine dehydrogenase"/>
    <property type="match status" value="1"/>
</dbReference>
<reference evidence="7" key="1">
    <citation type="submission" date="2014-04" db="EMBL/GenBank/DDBJ databases">
        <title>Evolutionary Origins and Diversification of the Mycorrhizal Mutualists.</title>
        <authorList>
            <consortium name="DOE Joint Genome Institute"/>
            <consortium name="Mycorrhizal Genomics Consortium"/>
            <person name="Kohler A."/>
            <person name="Kuo A."/>
            <person name="Nagy L.G."/>
            <person name="Floudas D."/>
            <person name="Copeland A."/>
            <person name="Barry K.W."/>
            <person name="Cichocki N."/>
            <person name="Veneault-Fourrey C."/>
            <person name="LaButti K."/>
            <person name="Lindquist E.A."/>
            <person name="Lipzen A."/>
            <person name="Lundell T."/>
            <person name="Morin E."/>
            <person name="Murat C."/>
            <person name="Riley R."/>
            <person name="Ohm R."/>
            <person name="Sun H."/>
            <person name="Tunlid A."/>
            <person name="Henrissat B."/>
            <person name="Grigoriev I.V."/>
            <person name="Hibbett D.S."/>
            <person name="Martin F."/>
        </authorList>
    </citation>
    <scope>NUCLEOTIDE SEQUENCE [LARGE SCALE GENOMIC DNA]</scope>
    <source>
        <strain evidence="7">FD-334 SS-4</strain>
    </source>
</reference>
<dbReference type="PROSITE" id="PS50294">
    <property type="entry name" value="WD_REPEATS_REGION"/>
    <property type="match status" value="1"/>
</dbReference>
<evidence type="ECO:0000256" key="3">
    <source>
        <dbReference type="PROSITE-ProRule" id="PRU00221"/>
    </source>
</evidence>
<feature type="compositionally biased region" description="Pro residues" evidence="4">
    <location>
        <begin position="886"/>
        <end position="908"/>
    </location>
</feature>
<dbReference type="OMA" id="GGTQVKW"/>
<feature type="region of interest" description="Disordered" evidence="4">
    <location>
        <begin position="40"/>
        <end position="163"/>
    </location>
</feature>
<dbReference type="CDD" id="cd16488">
    <property type="entry name" value="mRING-H2-C3H3C2_Mio-like"/>
    <property type="match status" value="1"/>
</dbReference>
<dbReference type="InterPro" id="IPR049567">
    <property type="entry name" value="WDR59-like"/>
</dbReference>
<dbReference type="PANTHER" id="PTHR46170:SF1">
    <property type="entry name" value="GATOR COMPLEX PROTEIN WDR59"/>
    <property type="match status" value="1"/>
</dbReference>
<evidence type="ECO:0000256" key="2">
    <source>
        <dbReference type="ARBA" id="ARBA00022737"/>
    </source>
</evidence>
<dbReference type="SMART" id="SM00320">
    <property type="entry name" value="WD40"/>
    <property type="match status" value="5"/>
</dbReference>
<name>A0A0D2PLQ8_HYPSF</name>
<keyword evidence="2" id="KW-0677">Repeat</keyword>
<sequence length="1474" mass="162142">MKGLTWGNNNRSIEEQSIGNQLLVTSMHLQVLPPPRTLMSSLRSSSSTRSKIEHISASTRVAEVPLSSRRPSWTPELGGDDHHVSYSPLAKRRARPSDENSPLSPEWTGSVPSLLKPRRPSFVPSLPEGHHRSRKPRVEPEASPEVSKTGAAGQPVSSEEGKSLRSSWEINVKDLVGDAVGNMSISPSSRDIVLAARRGLIIIDLEAPFSIPRFLPQGGTWDVADVQWNPHASRAEYIVSTSSEKLLIWNLLLGGKTSIQHILKSHYRAITDINWHTSECDVVVSTGIDSWLWAWDLRTPERPIFGLSAFNAGGTQVKWNHQDANILASSHSNQVLIWDRRNGSLPISRITAHHSKIYGIDWSRSSRNELVTCSLDKSIKTWDINASTDNCTPEPKSCIKTAYPVWRARNLPFGEGILSLPQRGDTTLEMYAKGDLVETFEGHSDVVKEFVWRQGIQDDFQLITWSKDRTLRFWPINAEVMQKVGHISDVQRGRSTVPRGEIGMHDTFRNPPDIDENDVGYFPALSAPVGSRNILAEVRAPRTSLLSATAATQQFFVLPPSKHTRMSTPTAVHTSISSAKMGPASASVVRSTGGTMSKGGMGVKSIAQVDQLAWLTSVKVGSKRGSSSGGGSHGDIDSAAPSRLGSISRPPSGPDRSLSEADRRHSSGSVGRGLEERNVKDGENNQSLHDEITSVLTKFSASNFKISIEKHDLPKRRTCTLGFHSPWGETSSVFMRITFNFPRNYPQATYPHGIPTVELDRNPLILPATRAFILKQLRRIREHRRPCLEPCLRFLLLGLDAQNERQLMDSESSSDEEHGKKERSVTVSLLQNHKNLAEPKTSQGAFGPNGELLSFFRAPPRFVRNVLRETATAANLPEEQEHSPVIPEPPTPPPPEEQPLPPNMPPPQLTSYFQSPALVSDAVRRLGLAATDRTVRPIDPAQPEAGLDILRALTNLLTVPQQKRRASESRHSAAVRKHHAMMQARRSMVFVTSTVNIGGADKVVAQDYIFAADSLGEVCRANAEAARQHGRYDHERIFKTLGTLFKAPEKVDCKDGQSSFASDTLAKKIITLLYSDVAKEKDIQMLAMIAMLVLQTEHAAIIPPSLSRKKEMVPIIPLPPRSGNDYFSLTKSLALSNPVSPVWPRLSSPTTSTHTPAVSTSNSSRGSWSSLFNTGSMRQFMSGVQDTFKEGLSTPGETPTPSVHDVARSVEKMIARPPDSPGTVAARRRRVRKDSWYAPMPVSRSWNESLGGDGKRLSGSLGAGVVANRQQQQQGTLRITSGGAFGQERRAVVFEPPAYEETTQPLFDATMIHQFNCNVYAYCELLFRWQMYNKRLELLKAVTVNQGGSFLSDNKKAEVHRIGLHRICVRSDCKTDVPDKARTCPACNTYCSLPMCTICRLPVKGLSRTCLTCSHVTHISCSKTFEDMPICPSGCGCFCSGTDGPFTRPSTTLGLTPPPPPPPGLAALQDLLLS</sequence>
<dbReference type="Proteomes" id="UP000054270">
    <property type="component" value="Unassembled WGS sequence"/>
</dbReference>
<feature type="region of interest" description="Disordered" evidence="4">
    <location>
        <begin position="1146"/>
        <end position="1166"/>
    </location>
</feature>
<feature type="region of interest" description="Disordered" evidence="4">
    <location>
        <begin position="621"/>
        <end position="687"/>
    </location>
</feature>
<dbReference type="SUPFAM" id="SSF50978">
    <property type="entry name" value="WD40 repeat-like"/>
    <property type="match status" value="1"/>
</dbReference>
<feature type="repeat" description="WD" evidence="3">
    <location>
        <begin position="350"/>
        <end position="392"/>
    </location>
</feature>
<dbReference type="InterPro" id="IPR019775">
    <property type="entry name" value="WD40_repeat_CS"/>
</dbReference>
<dbReference type="OrthoDB" id="311712at2759"/>
<feature type="region of interest" description="Disordered" evidence="4">
    <location>
        <begin position="874"/>
        <end position="912"/>
    </location>
</feature>
<dbReference type="InterPro" id="IPR001680">
    <property type="entry name" value="WD40_rpt"/>
</dbReference>
<keyword evidence="1 3" id="KW-0853">WD repeat</keyword>
<accession>A0A0D2PLQ8</accession>
<dbReference type="Pfam" id="PF17120">
    <property type="entry name" value="zf-RING_16"/>
    <property type="match status" value="1"/>
</dbReference>
<proteinExistence type="predicted"/>
<dbReference type="GO" id="GO:0034198">
    <property type="term" value="P:cellular response to amino acid starvation"/>
    <property type="evidence" value="ECO:0007669"/>
    <property type="project" value="TreeGrafter"/>
</dbReference>
<dbReference type="GO" id="GO:1904263">
    <property type="term" value="P:positive regulation of TORC1 signaling"/>
    <property type="evidence" value="ECO:0007669"/>
    <property type="project" value="TreeGrafter"/>
</dbReference>
<dbReference type="STRING" id="945553.A0A0D2PLQ8"/>
<feature type="compositionally biased region" description="Low complexity" evidence="4">
    <location>
        <begin position="40"/>
        <end position="49"/>
    </location>
</feature>